<proteinExistence type="predicted"/>
<keyword evidence="2" id="KW-1185">Reference proteome</keyword>
<dbReference type="EMBL" id="JBFXLR010000017">
    <property type="protein sequence ID" value="KAL2851658.1"/>
    <property type="molecule type" value="Genomic_DNA"/>
</dbReference>
<sequence length="237" mass="26283">MTRSRYGRCMQSVDDINNLDPWRKNQRMICLEPRTAESALMLDLGNCSGRRRALVGMLCAPGNLESERGPIGVNERHNWRHSGLDPSRFCSLVGQLDRRGGSKTAQIPRFLLQANSGESINHPGPIRLDHQSIVLLISICSNEPAHDLAPNRKSIVLLIEMHSASLMLQAVRGPFWPVGLTVGLLVPRSAMHRAHLHADGCRQRHYLNDLCTPQAPSVCSCCRSDSFIPLLSSPPRS</sequence>
<dbReference type="GeneID" id="98164723"/>
<organism evidence="1 2">
    <name type="scientific">Aspergillus pseudodeflectus</name>
    <dbReference type="NCBI Taxonomy" id="176178"/>
    <lineage>
        <taxon>Eukaryota</taxon>
        <taxon>Fungi</taxon>
        <taxon>Dikarya</taxon>
        <taxon>Ascomycota</taxon>
        <taxon>Pezizomycotina</taxon>
        <taxon>Eurotiomycetes</taxon>
        <taxon>Eurotiomycetidae</taxon>
        <taxon>Eurotiales</taxon>
        <taxon>Aspergillaceae</taxon>
        <taxon>Aspergillus</taxon>
        <taxon>Aspergillus subgen. Nidulantes</taxon>
    </lineage>
</organism>
<accession>A0ABR4KH99</accession>
<dbReference type="RefSeq" id="XP_070899915.1">
    <property type="nucleotide sequence ID" value="XM_071049559.1"/>
</dbReference>
<evidence type="ECO:0000313" key="2">
    <source>
        <dbReference type="Proteomes" id="UP001610444"/>
    </source>
</evidence>
<gene>
    <name evidence="1" type="ORF">BJX68DRAFT_65364</name>
</gene>
<reference evidence="1 2" key="1">
    <citation type="submission" date="2024-07" db="EMBL/GenBank/DDBJ databases">
        <title>Section-level genome sequencing and comparative genomics of Aspergillus sections Usti and Cavernicolus.</title>
        <authorList>
            <consortium name="Lawrence Berkeley National Laboratory"/>
            <person name="Nybo J.L."/>
            <person name="Vesth T.C."/>
            <person name="Theobald S."/>
            <person name="Frisvad J.C."/>
            <person name="Larsen T.O."/>
            <person name="Kjaerboelling I."/>
            <person name="Rothschild-Mancinelli K."/>
            <person name="Lyhne E.K."/>
            <person name="Kogle M.E."/>
            <person name="Barry K."/>
            <person name="Clum A."/>
            <person name="Na H."/>
            <person name="Ledsgaard L."/>
            <person name="Lin J."/>
            <person name="Lipzen A."/>
            <person name="Kuo A."/>
            <person name="Riley R."/>
            <person name="Mondo S."/>
            <person name="LaButti K."/>
            <person name="Haridas S."/>
            <person name="Pangalinan J."/>
            <person name="Salamov A.A."/>
            <person name="Simmons B.A."/>
            <person name="Magnuson J.K."/>
            <person name="Chen J."/>
            <person name="Drula E."/>
            <person name="Henrissat B."/>
            <person name="Wiebenga A."/>
            <person name="Lubbers R.J."/>
            <person name="Gomes A.C."/>
            <person name="Macurrencykelacurrency M.R."/>
            <person name="Stajich J."/>
            <person name="Grigoriev I.V."/>
            <person name="Mortensen U.H."/>
            <person name="De vries R.P."/>
            <person name="Baker S.E."/>
            <person name="Andersen M.R."/>
        </authorList>
    </citation>
    <scope>NUCLEOTIDE SEQUENCE [LARGE SCALE GENOMIC DNA]</scope>
    <source>
        <strain evidence="1 2">CBS 756.74</strain>
    </source>
</reference>
<name>A0ABR4KH99_9EURO</name>
<comment type="caution">
    <text evidence="1">The sequence shown here is derived from an EMBL/GenBank/DDBJ whole genome shotgun (WGS) entry which is preliminary data.</text>
</comment>
<evidence type="ECO:0000313" key="1">
    <source>
        <dbReference type="EMBL" id="KAL2851658.1"/>
    </source>
</evidence>
<dbReference type="Proteomes" id="UP001610444">
    <property type="component" value="Unassembled WGS sequence"/>
</dbReference>
<protein>
    <submittedName>
        <fullName evidence="1">Uncharacterized protein</fullName>
    </submittedName>
</protein>